<comment type="caution">
    <text evidence="2">The sequence shown here is derived from an EMBL/GenBank/DDBJ whole genome shotgun (WGS) entry which is preliminary data.</text>
</comment>
<dbReference type="Pfam" id="PF02580">
    <property type="entry name" value="Tyr_Deacylase"/>
    <property type="match status" value="1"/>
</dbReference>
<accession>A0A7Y2EAF0</accession>
<gene>
    <name evidence="2" type="ORF">HKN21_12180</name>
</gene>
<proteinExistence type="inferred from homology"/>
<dbReference type="InterPro" id="IPR023509">
    <property type="entry name" value="DTD-like_sf"/>
</dbReference>
<dbReference type="AlphaFoldDB" id="A0A7Y2EAF0"/>
<dbReference type="GO" id="GO:0051500">
    <property type="term" value="F:D-tyrosyl-tRNA(Tyr) deacylase activity"/>
    <property type="evidence" value="ECO:0007669"/>
    <property type="project" value="TreeGrafter"/>
</dbReference>
<dbReference type="Gene3D" id="3.50.80.10">
    <property type="entry name" value="D-tyrosyl-tRNA(Tyr) deacylase"/>
    <property type="match status" value="1"/>
</dbReference>
<evidence type="ECO:0000256" key="1">
    <source>
        <dbReference type="ARBA" id="ARBA00009673"/>
    </source>
</evidence>
<sequence length="71" mass="7610">FTLYGDARKGRRPSFMGAADPSIAEPLYEKFASLLQELGVAKVAKGTFGAHMKVSLLNDGPVTLILETPES</sequence>
<reference evidence="2 3" key="1">
    <citation type="submission" date="2020-03" db="EMBL/GenBank/DDBJ databases">
        <title>Metabolic flexibility allows generalist bacteria to become dominant in a frequently disturbed ecosystem.</title>
        <authorList>
            <person name="Chen Y.-J."/>
            <person name="Leung P.M."/>
            <person name="Bay S.K."/>
            <person name="Hugenholtz P."/>
            <person name="Kessler A.J."/>
            <person name="Shelley G."/>
            <person name="Waite D.W."/>
            <person name="Cook P.L."/>
            <person name="Greening C."/>
        </authorList>
    </citation>
    <scope>NUCLEOTIDE SEQUENCE [LARGE SCALE GENOMIC DNA]</scope>
    <source>
        <strain evidence="2">SS_bin_28</strain>
    </source>
</reference>
<dbReference type="EMBL" id="JABDJR010000491">
    <property type="protein sequence ID" value="NNF07510.1"/>
    <property type="molecule type" value="Genomic_DNA"/>
</dbReference>
<protein>
    <submittedName>
        <fullName evidence="2">D-tyrosyl-tRNA(Tyr) deacylase</fullName>
    </submittedName>
</protein>
<evidence type="ECO:0000313" key="3">
    <source>
        <dbReference type="Proteomes" id="UP000547674"/>
    </source>
</evidence>
<name>A0A7Y2EAF0_UNCEI</name>
<evidence type="ECO:0000313" key="2">
    <source>
        <dbReference type="EMBL" id="NNF07510.1"/>
    </source>
</evidence>
<comment type="similarity">
    <text evidence="1">Belongs to the DTD family.</text>
</comment>
<dbReference type="PANTHER" id="PTHR10472:SF5">
    <property type="entry name" value="D-AMINOACYL-TRNA DEACYLASE 1"/>
    <property type="match status" value="1"/>
</dbReference>
<dbReference type="GO" id="GO:0005737">
    <property type="term" value="C:cytoplasm"/>
    <property type="evidence" value="ECO:0007669"/>
    <property type="project" value="InterPro"/>
</dbReference>
<dbReference type="Proteomes" id="UP000547674">
    <property type="component" value="Unassembled WGS sequence"/>
</dbReference>
<dbReference type="PANTHER" id="PTHR10472">
    <property type="entry name" value="D-TYROSYL-TRNA TYR DEACYLASE"/>
    <property type="match status" value="1"/>
</dbReference>
<feature type="non-terminal residue" evidence="2">
    <location>
        <position position="1"/>
    </location>
</feature>
<dbReference type="InterPro" id="IPR003732">
    <property type="entry name" value="Daa-tRNA_deacyls_DTD"/>
</dbReference>
<dbReference type="SUPFAM" id="SSF69500">
    <property type="entry name" value="DTD-like"/>
    <property type="match status" value="1"/>
</dbReference>
<organism evidence="2 3">
    <name type="scientific">Eiseniibacteriota bacterium</name>
    <dbReference type="NCBI Taxonomy" id="2212470"/>
    <lineage>
        <taxon>Bacteria</taxon>
        <taxon>Candidatus Eiseniibacteriota</taxon>
    </lineage>
</organism>